<gene>
    <name evidence="1" type="ORF">Y1Q_0021785</name>
</gene>
<dbReference type="Proteomes" id="UP000050525">
    <property type="component" value="Unassembled WGS sequence"/>
</dbReference>
<keyword evidence="2" id="KW-1185">Reference proteome</keyword>
<dbReference type="EMBL" id="AKHW03000533">
    <property type="protein sequence ID" value="KYO46249.1"/>
    <property type="molecule type" value="Genomic_DNA"/>
</dbReference>
<reference evidence="1 2" key="1">
    <citation type="journal article" date="2012" name="Genome Biol.">
        <title>Sequencing three crocodilian genomes to illuminate the evolution of archosaurs and amniotes.</title>
        <authorList>
            <person name="St John J.A."/>
            <person name="Braun E.L."/>
            <person name="Isberg S.R."/>
            <person name="Miles L.G."/>
            <person name="Chong A.Y."/>
            <person name="Gongora J."/>
            <person name="Dalzell P."/>
            <person name="Moran C."/>
            <person name="Bed'hom B."/>
            <person name="Abzhanov A."/>
            <person name="Burgess S.C."/>
            <person name="Cooksey A.M."/>
            <person name="Castoe T.A."/>
            <person name="Crawford N.G."/>
            <person name="Densmore L.D."/>
            <person name="Drew J.C."/>
            <person name="Edwards S.V."/>
            <person name="Faircloth B.C."/>
            <person name="Fujita M.K."/>
            <person name="Greenwold M.J."/>
            <person name="Hoffmann F.G."/>
            <person name="Howard J.M."/>
            <person name="Iguchi T."/>
            <person name="Janes D.E."/>
            <person name="Khan S.Y."/>
            <person name="Kohno S."/>
            <person name="de Koning A.J."/>
            <person name="Lance S.L."/>
            <person name="McCarthy F.M."/>
            <person name="McCormack J.E."/>
            <person name="Merchant M.E."/>
            <person name="Peterson D.G."/>
            <person name="Pollock D.D."/>
            <person name="Pourmand N."/>
            <person name="Raney B.J."/>
            <person name="Roessler K.A."/>
            <person name="Sanford J.R."/>
            <person name="Sawyer R.H."/>
            <person name="Schmidt C.J."/>
            <person name="Triplett E.W."/>
            <person name="Tuberville T.D."/>
            <person name="Venegas-Anaya M."/>
            <person name="Howard J.T."/>
            <person name="Jarvis E.D."/>
            <person name="Guillette L.J.Jr."/>
            <person name="Glenn T.C."/>
            <person name="Green R.E."/>
            <person name="Ray D.A."/>
        </authorList>
    </citation>
    <scope>NUCLEOTIDE SEQUENCE [LARGE SCALE GENOMIC DNA]</scope>
    <source>
        <strain evidence="1">KSC_2009_1</strain>
    </source>
</reference>
<name>A0A151PBF2_ALLMI</name>
<proteinExistence type="predicted"/>
<dbReference type="AlphaFoldDB" id="A0A151PBF2"/>
<accession>A0A151PBF2</accession>
<organism evidence="1 2">
    <name type="scientific">Alligator mississippiensis</name>
    <name type="common">American alligator</name>
    <dbReference type="NCBI Taxonomy" id="8496"/>
    <lineage>
        <taxon>Eukaryota</taxon>
        <taxon>Metazoa</taxon>
        <taxon>Chordata</taxon>
        <taxon>Craniata</taxon>
        <taxon>Vertebrata</taxon>
        <taxon>Euteleostomi</taxon>
        <taxon>Archelosauria</taxon>
        <taxon>Archosauria</taxon>
        <taxon>Crocodylia</taxon>
        <taxon>Alligatoridae</taxon>
        <taxon>Alligatorinae</taxon>
        <taxon>Alligator</taxon>
    </lineage>
</organism>
<comment type="caution">
    <text evidence="1">The sequence shown here is derived from an EMBL/GenBank/DDBJ whole genome shotgun (WGS) entry which is preliminary data.</text>
</comment>
<sequence>MAEASGELPQAAAVLSVEGGKGPPSSCCCCCCWIWAARTTGGSSSPSYSPESPSCLRKDHQLRCPKAAEAGHVSYCLSVVCAGSALGVP</sequence>
<protein>
    <submittedName>
        <fullName evidence="1">Uncharacterized protein</fullName>
    </submittedName>
</protein>
<evidence type="ECO:0000313" key="1">
    <source>
        <dbReference type="EMBL" id="KYO46249.1"/>
    </source>
</evidence>
<evidence type="ECO:0000313" key="2">
    <source>
        <dbReference type="Proteomes" id="UP000050525"/>
    </source>
</evidence>